<gene>
    <name evidence="6" type="ORF">BUZ61_09400</name>
</gene>
<evidence type="ECO:0000256" key="2">
    <source>
        <dbReference type="ARBA" id="ARBA00023125"/>
    </source>
</evidence>
<dbReference type="PANTHER" id="PTHR30136:SF24">
    <property type="entry name" value="HTH-TYPE TRANSCRIPTIONAL REPRESSOR ALLR"/>
    <property type="match status" value="1"/>
</dbReference>
<feature type="domain" description="IclR-ED" evidence="5">
    <location>
        <begin position="65"/>
        <end position="247"/>
    </location>
</feature>
<dbReference type="Gene3D" id="3.30.450.40">
    <property type="match status" value="1"/>
</dbReference>
<dbReference type="AlphaFoldDB" id="A0A2T4S9A9"/>
<dbReference type="EMBL" id="PZHR01000049">
    <property type="protein sequence ID" value="PTK58441.1"/>
    <property type="molecule type" value="Genomic_DNA"/>
</dbReference>
<keyword evidence="3" id="KW-0804">Transcription</keyword>
<dbReference type="PROSITE" id="PS51077">
    <property type="entry name" value="HTH_ICLR"/>
    <property type="match status" value="1"/>
</dbReference>
<dbReference type="PANTHER" id="PTHR30136">
    <property type="entry name" value="HELIX-TURN-HELIX TRANSCRIPTIONAL REGULATOR, ICLR FAMILY"/>
    <property type="match status" value="1"/>
</dbReference>
<dbReference type="InterPro" id="IPR050707">
    <property type="entry name" value="HTH_MetabolicPath_Reg"/>
</dbReference>
<evidence type="ECO:0000256" key="1">
    <source>
        <dbReference type="ARBA" id="ARBA00023015"/>
    </source>
</evidence>
<evidence type="ECO:0000313" key="6">
    <source>
        <dbReference type="EMBL" id="PTK58441.1"/>
    </source>
</evidence>
<dbReference type="SUPFAM" id="SSF55781">
    <property type="entry name" value="GAF domain-like"/>
    <property type="match status" value="1"/>
</dbReference>
<dbReference type="InterPro" id="IPR036390">
    <property type="entry name" value="WH_DNA-bd_sf"/>
</dbReference>
<protein>
    <submittedName>
        <fullName evidence="6">IclR family transcriptional regulator</fullName>
    </submittedName>
</protein>
<dbReference type="OrthoDB" id="9791752at2"/>
<accession>A0A2T4S9A9</accession>
<proteinExistence type="predicted"/>
<dbReference type="Pfam" id="PF09339">
    <property type="entry name" value="HTH_IclR"/>
    <property type="match status" value="1"/>
</dbReference>
<dbReference type="GO" id="GO:0045892">
    <property type="term" value="P:negative regulation of DNA-templated transcription"/>
    <property type="evidence" value="ECO:0007669"/>
    <property type="project" value="TreeGrafter"/>
</dbReference>
<evidence type="ECO:0000256" key="3">
    <source>
        <dbReference type="ARBA" id="ARBA00023163"/>
    </source>
</evidence>
<dbReference type="SUPFAM" id="SSF46785">
    <property type="entry name" value="Winged helix' DNA-binding domain"/>
    <property type="match status" value="1"/>
</dbReference>
<evidence type="ECO:0000259" key="5">
    <source>
        <dbReference type="PROSITE" id="PS51078"/>
    </source>
</evidence>
<evidence type="ECO:0000259" key="4">
    <source>
        <dbReference type="PROSITE" id="PS51077"/>
    </source>
</evidence>
<feature type="domain" description="HTH iclR-type" evidence="4">
    <location>
        <begin position="3"/>
        <end position="64"/>
    </location>
</feature>
<comment type="caution">
    <text evidence="6">The sequence shown here is derived from an EMBL/GenBank/DDBJ whole genome shotgun (WGS) entry which is preliminary data.</text>
</comment>
<dbReference type="Gene3D" id="1.10.10.10">
    <property type="entry name" value="Winged helix-like DNA-binding domain superfamily/Winged helix DNA-binding domain"/>
    <property type="match status" value="1"/>
</dbReference>
<dbReference type="GO" id="GO:0003700">
    <property type="term" value="F:DNA-binding transcription factor activity"/>
    <property type="evidence" value="ECO:0007669"/>
    <property type="project" value="TreeGrafter"/>
</dbReference>
<name>A0A2T4S9A9_9STAP</name>
<dbReference type="Pfam" id="PF01614">
    <property type="entry name" value="IclR_C"/>
    <property type="match status" value="1"/>
</dbReference>
<dbReference type="Proteomes" id="UP000240400">
    <property type="component" value="Unassembled WGS sequence"/>
</dbReference>
<evidence type="ECO:0000313" key="7">
    <source>
        <dbReference type="Proteomes" id="UP000240400"/>
    </source>
</evidence>
<dbReference type="InterPro" id="IPR036388">
    <property type="entry name" value="WH-like_DNA-bd_sf"/>
</dbReference>
<sequence length="248" mass="27311">MAVKSAERTIQIIELLSLHSDGLTSKQISQELGIAPSSTFELLKTLARNDYAILDENKKYSIGPKLINVGLRASGVLNLNKLAEPLLREAMNILGETVFMAKLLGDEVVYLSKMNSPRTISTNAEIGSKKPVYCTGLGKAFLAFMPKEDSDKIIQNLDILPYTKNTVSNQNDLIEQINLFREMGYAIDNEEIEEGLWCAAAPVFDVNNNIIAAISVSGPKDRMKEKKSKVVDTILTTTKNLSFQLGAK</sequence>
<dbReference type="InterPro" id="IPR005471">
    <property type="entry name" value="Tscrpt_reg_IclR_N"/>
</dbReference>
<dbReference type="InterPro" id="IPR029016">
    <property type="entry name" value="GAF-like_dom_sf"/>
</dbReference>
<dbReference type="InterPro" id="IPR014757">
    <property type="entry name" value="Tscrpt_reg_IclR_C"/>
</dbReference>
<dbReference type="PROSITE" id="PS51078">
    <property type="entry name" value="ICLR_ED"/>
    <property type="match status" value="1"/>
</dbReference>
<keyword evidence="1" id="KW-0805">Transcription regulation</keyword>
<organism evidence="6 7">
    <name type="scientific">Staphylococcus nepalensis</name>
    <dbReference type="NCBI Taxonomy" id="214473"/>
    <lineage>
        <taxon>Bacteria</taxon>
        <taxon>Bacillati</taxon>
        <taxon>Bacillota</taxon>
        <taxon>Bacilli</taxon>
        <taxon>Bacillales</taxon>
        <taxon>Staphylococcaceae</taxon>
        <taxon>Staphylococcus</taxon>
    </lineage>
</organism>
<keyword evidence="2" id="KW-0238">DNA-binding</keyword>
<dbReference type="RefSeq" id="WP_107644344.1">
    <property type="nucleotide sequence ID" value="NZ_JAFNLR010000004.1"/>
</dbReference>
<reference evidence="6 7" key="1">
    <citation type="journal article" date="2016" name="Front. Microbiol.">
        <title>Comprehensive Phylogenetic Analysis of Bovine Non-aureus Staphylococci Species Based on Whole-Genome Sequencing.</title>
        <authorList>
            <person name="Naushad S."/>
            <person name="Barkema H.W."/>
            <person name="Luby C."/>
            <person name="Condas L.A."/>
            <person name="Nobrega D.B."/>
            <person name="Carson D.A."/>
            <person name="De Buck J."/>
        </authorList>
    </citation>
    <scope>NUCLEOTIDE SEQUENCE [LARGE SCALE GENOMIC DNA]</scope>
    <source>
        <strain evidence="6 7">SNUC 4337</strain>
    </source>
</reference>
<dbReference type="SMART" id="SM00346">
    <property type="entry name" value="HTH_ICLR"/>
    <property type="match status" value="1"/>
</dbReference>
<dbReference type="GO" id="GO:0003677">
    <property type="term" value="F:DNA binding"/>
    <property type="evidence" value="ECO:0007669"/>
    <property type="project" value="UniProtKB-KW"/>
</dbReference>